<dbReference type="InterPro" id="IPR004474">
    <property type="entry name" value="LytR_CpsA_psr"/>
</dbReference>
<dbReference type="PANTHER" id="PTHR33392">
    <property type="entry name" value="POLYISOPRENYL-TEICHOIC ACID--PEPTIDOGLYCAN TEICHOIC ACID TRANSFERASE TAGU"/>
    <property type="match status" value="1"/>
</dbReference>
<sequence>MSKSGKGKWRSPLWARLCAIIGCVLMVTGGGALVATQVAVARYAGAVDSKDLFGNAAAGATKTSSSIKGPLNILLVGIDPRDANTAPLSDSIIVVHIPKDLNQAQIFSIPRDLRVEIPAFEKTGFQGGTAKINAAMSYGSSVGNGKHDVAQGFELLAKTVSQLTGIKKFDAGAILNFNGFKDIVEAMDGVTMTIDQNVKSEHLQPNGKPRPRRPECADNSCDHPYTGPQKTYKKGTYHLEAWEALDYVRQRYGLPRSDYDRQRHQQQFIKAMAEQALSKNVVTNPIKLDQILRAAGDALIFDGNGHNIIDWALALRGARDMTLVKLPGKSLFEGKQYIGEGLDESAGDFFQSVSDDSISTFLIDHPAFLQEL</sequence>
<evidence type="ECO:0000313" key="4">
    <source>
        <dbReference type="EMBL" id="GIE22883.1"/>
    </source>
</evidence>
<comment type="similarity">
    <text evidence="1">Belongs to the LytR/CpsA/Psr (LCP) family.</text>
</comment>
<accession>A0ABQ3ZWP5</accession>
<feature type="domain" description="Cell envelope-related transcriptional attenuator" evidence="3">
    <location>
        <begin position="89"/>
        <end position="276"/>
    </location>
</feature>
<proteinExistence type="inferred from homology"/>
<dbReference type="PANTHER" id="PTHR33392:SF6">
    <property type="entry name" value="POLYISOPRENYL-TEICHOIC ACID--PEPTIDOGLYCAN TEICHOIC ACID TRANSFERASE TAGU"/>
    <property type="match status" value="1"/>
</dbReference>
<protein>
    <recommendedName>
        <fullName evidence="3">Cell envelope-related transcriptional attenuator domain-containing protein</fullName>
    </recommendedName>
</protein>
<dbReference type="Pfam" id="PF03816">
    <property type="entry name" value="LytR_cpsA_psr"/>
    <property type="match status" value="1"/>
</dbReference>
<feature type="region of interest" description="Disordered" evidence="2">
    <location>
        <begin position="200"/>
        <end position="227"/>
    </location>
</feature>
<dbReference type="EMBL" id="BOMN01000086">
    <property type="protein sequence ID" value="GIE22883.1"/>
    <property type="molecule type" value="Genomic_DNA"/>
</dbReference>
<dbReference type="InterPro" id="IPR050922">
    <property type="entry name" value="LytR/CpsA/Psr_CW_biosynth"/>
</dbReference>
<evidence type="ECO:0000313" key="5">
    <source>
        <dbReference type="Proteomes" id="UP000603200"/>
    </source>
</evidence>
<gene>
    <name evidence="4" type="ORF">Ahu01nite_059850</name>
</gene>
<evidence type="ECO:0000256" key="1">
    <source>
        <dbReference type="ARBA" id="ARBA00006068"/>
    </source>
</evidence>
<organism evidence="4 5">
    <name type="scientific">Winogradskya humida</name>
    <dbReference type="NCBI Taxonomy" id="113566"/>
    <lineage>
        <taxon>Bacteria</taxon>
        <taxon>Bacillati</taxon>
        <taxon>Actinomycetota</taxon>
        <taxon>Actinomycetes</taxon>
        <taxon>Micromonosporales</taxon>
        <taxon>Micromonosporaceae</taxon>
        <taxon>Winogradskya</taxon>
    </lineage>
</organism>
<dbReference type="Gene3D" id="3.40.630.190">
    <property type="entry name" value="LCP protein"/>
    <property type="match status" value="1"/>
</dbReference>
<name>A0ABQ3ZWP5_9ACTN</name>
<comment type="caution">
    <text evidence="4">The sequence shown here is derived from an EMBL/GenBank/DDBJ whole genome shotgun (WGS) entry which is preliminary data.</text>
</comment>
<dbReference type="Proteomes" id="UP000603200">
    <property type="component" value="Unassembled WGS sequence"/>
</dbReference>
<reference evidence="4 5" key="1">
    <citation type="submission" date="2021-01" db="EMBL/GenBank/DDBJ databases">
        <title>Whole genome shotgun sequence of Actinoplanes humidus NBRC 14915.</title>
        <authorList>
            <person name="Komaki H."/>
            <person name="Tamura T."/>
        </authorList>
    </citation>
    <scope>NUCLEOTIDE SEQUENCE [LARGE SCALE GENOMIC DNA]</scope>
    <source>
        <strain evidence="4 5">NBRC 14915</strain>
    </source>
</reference>
<evidence type="ECO:0000259" key="3">
    <source>
        <dbReference type="Pfam" id="PF03816"/>
    </source>
</evidence>
<keyword evidence="5" id="KW-1185">Reference proteome</keyword>
<evidence type="ECO:0000256" key="2">
    <source>
        <dbReference type="SAM" id="MobiDB-lite"/>
    </source>
</evidence>